<reference evidence="4 5" key="1">
    <citation type="submission" date="2024-02" db="EMBL/GenBank/DDBJ databases">
        <title>High-quality chromosome-scale genome assembly of Pensacola bahiagrass (Paspalum notatum Flugge var. saurae).</title>
        <authorList>
            <person name="Vega J.M."/>
            <person name="Podio M."/>
            <person name="Orjuela J."/>
            <person name="Siena L.A."/>
            <person name="Pessino S.C."/>
            <person name="Combes M.C."/>
            <person name="Mariac C."/>
            <person name="Albertini E."/>
            <person name="Pupilli F."/>
            <person name="Ortiz J.P.A."/>
            <person name="Leblanc O."/>
        </authorList>
    </citation>
    <scope>NUCLEOTIDE SEQUENCE [LARGE SCALE GENOMIC DNA]</scope>
    <source>
        <strain evidence="4">R1</strain>
        <tissue evidence="4">Leaf</tissue>
    </source>
</reference>
<dbReference type="EMBL" id="CP144748">
    <property type="protein sequence ID" value="WVZ71281.1"/>
    <property type="molecule type" value="Genomic_DNA"/>
</dbReference>
<keyword evidence="2" id="KW-1133">Transmembrane helix</keyword>
<dbReference type="AlphaFoldDB" id="A0AAQ3TDZ0"/>
<gene>
    <name evidence="3" type="ORF">U9M48_019879</name>
    <name evidence="4" type="ORF">U9M48_019883</name>
</gene>
<evidence type="ECO:0000256" key="1">
    <source>
        <dbReference type="ARBA" id="ARBA00009431"/>
    </source>
</evidence>
<evidence type="ECO:0000313" key="4">
    <source>
        <dbReference type="EMBL" id="WVZ71281.1"/>
    </source>
</evidence>
<proteinExistence type="inferred from homology"/>
<evidence type="ECO:0000256" key="2">
    <source>
        <dbReference type="SAM" id="Phobius"/>
    </source>
</evidence>
<evidence type="ECO:0000313" key="5">
    <source>
        <dbReference type="Proteomes" id="UP001341281"/>
    </source>
</evidence>
<comment type="similarity">
    <text evidence="1">Belongs to the peptidase S10 family.</text>
</comment>
<keyword evidence="2" id="KW-0812">Transmembrane</keyword>
<dbReference type="PANTHER" id="PTHR11802">
    <property type="entry name" value="SERINE PROTEASE FAMILY S10 SERINE CARBOXYPEPTIDASE"/>
    <property type="match status" value="1"/>
</dbReference>
<dbReference type="PANTHER" id="PTHR11802:SF235">
    <property type="entry name" value="SERINE CARBOXYPEPTIDASE-LIKE 33"/>
    <property type="match status" value="1"/>
</dbReference>
<evidence type="ECO:0008006" key="6">
    <source>
        <dbReference type="Google" id="ProtNLM"/>
    </source>
</evidence>
<dbReference type="Gene3D" id="3.40.50.1820">
    <property type="entry name" value="alpha/beta hydrolase"/>
    <property type="match status" value="1"/>
</dbReference>
<sequence>MAGPLVPGRSSSSSRRQQRGLGTPFLLLLVAVVFQGLCCYAAAVGYSEQERDRVVLLPGQPRSPPVSQFSGYVTVNERNGRALFYWFFEAQASPAQKPLLLWLNGGPGCSSVGYGAASELGPLRVTKYGAGLEFNKFAWNREANLLFLESPVGVGFSYTNTSSDLTKLDDAFVAEDAYNFLVNWFKRFPQYKSHEFYISGESYADMC</sequence>
<dbReference type="GO" id="GO:0004185">
    <property type="term" value="F:serine-type carboxypeptidase activity"/>
    <property type="evidence" value="ECO:0007669"/>
    <property type="project" value="InterPro"/>
</dbReference>
<dbReference type="GO" id="GO:0005773">
    <property type="term" value="C:vacuole"/>
    <property type="evidence" value="ECO:0007669"/>
    <property type="project" value="TreeGrafter"/>
</dbReference>
<dbReference type="InterPro" id="IPR001563">
    <property type="entry name" value="Peptidase_S10"/>
</dbReference>
<organism evidence="4 5">
    <name type="scientific">Paspalum notatum var. saurae</name>
    <dbReference type="NCBI Taxonomy" id="547442"/>
    <lineage>
        <taxon>Eukaryota</taxon>
        <taxon>Viridiplantae</taxon>
        <taxon>Streptophyta</taxon>
        <taxon>Embryophyta</taxon>
        <taxon>Tracheophyta</taxon>
        <taxon>Spermatophyta</taxon>
        <taxon>Magnoliopsida</taxon>
        <taxon>Liliopsida</taxon>
        <taxon>Poales</taxon>
        <taxon>Poaceae</taxon>
        <taxon>PACMAD clade</taxon>
        <taxon>Panicoideae</taxon>
        <taxon>Andropogonodae</taxon>
        <taxon>Paspaleae</taxon>
        <taxon>Paspalinae</taxon>
        <taxon>Paspalum</taxon>
    </lineage>
</organism>
<keyword evidence="5" id="KW-1185">Reference proteome</keyword>
<accession>A0AAQ3TDZ0</accession>
<feature type="transmembrane region" description="Helical" evidence="2">
    <location>
        <begin position="21"/>
        <end position="43"/>
    </location>
</feature>
<dbReference type="Proteomes" id="UP001341281">
    <property type="component" value="Chromosome 04"/>
</dbReference>
<evidence type="ECO:0000313" key="3">
    <source>
        <dbReference type="EMBL" id="WVZ71277.1"/>
    </source>
</evidence>
<name>A0AAQ3TDZ0_PASNO</name>
<protein>
    <recommendedName>
        <fullName evidence="6">Carboxypeptidase</fullName>
    </recommendedName>
</protein>
<dbReference type="EMBL" id="CP144748">
    <property type="protein sequence ID" value="WVZ71277.1"/>
    <property type="molecule type" value="Genomic_DNA"/>
</dbReference>
<dbReference type="Pfam" id="PF00450">
    <property type="entry name" value="Peptidase_S10"/>
    <property type="match status" value="1"/>
</dbReference>
<keyword evidence="2" id="KW-0472">Membrane</keyword>
<dbReference type="SUPFAM" id="SSF53474">
    <property type="entry name" value="alpha/beta-Hydrolases"/>
    <property type="match status" value="1"/>
</dbReference>
<dbReference type="InterPro" id="IPR029058">
    <property type="entry name" value="AB_hydrolase_fold"/>
</dbReference>
<dbReference type="PRINTS" id="PR00724">
    <property type="entry name" value="CRBOXYPTASEC"/>
</dbReference>
<dbReference type="GO" id="GO:0006508">
    <property type="term" value="P:proteolysis"/>
    <property type="evidence" value="ECO:0007669"/>
    <property type="project" value="InterPro"/>
</dbReference>